<dbReference type="PANTHER" id="PTHR30002">
    <property type="entry name" value="EPOXYQUEUOSINE REDUCTASE"/>
    <property type="match status" value="1"/>
</dbReference>
<evidence type="ECO:0000256" key="4">
    <source>
        <dbReference type="ARBA" id="ARBA00022723"/>
    </source>
</evidence>
<dbReference type="RefSeq" id="WP_071136146.1">
    <property type="nucleotide sequence ID" value="NZ_JAQVII010000029.1"/>
</dbReference>
<dbReference type="InterPro" id="IPR017896">
    <property type="entry name" value="4Fe4S_Fe-S-bd"/>
</dbReference>
<dbReference type="GO" id="GO:0008616">
    <property type="term" value="P:tRNA queuosine(34) biosynthetic process"/>
    <property type="evidence" value="ECO:0007669"/>
    <property type="project" value="UniProtKB-KW"/>
</dbReference>
<dbReference type="AlphaFoldDB" id="A0A1G4G4R3"/>
<evidence type="ECO:0000256" key="8">
    <source>
        <dbReference type="ARBA" id="ARBA00023014"/>
    </source>
</evidence>
<dbReference type="KEGG" id="pmuc:ING2E5A_0643"/>
<evidence type="ECO:0000256" key="7">
    <source>
        <dbReference type="ARBA" id="ARBA00023004"/>
    </source>
</evidence>
<dbReference type="SUPFAM" id="SSF46548">
    <property type="entry name" value="alpha-helical ferredoxin"/>
    <property type="match status" value="1"/>
</dbReference>
<dbReference type="PROSITE" id="PS00198">
    <property type="entry name" value="4FE4S_FER_1"/>
    <property type="match status" value="1"/>
</dbReference>
<dbReference type="GO" id="GO:0052693">
    <property type="term" value="F:epoxyqueuosine reductase activity"/>
    <property type="evidence" value="ECO:0007669"/>
    <property type="project" value="TreeGrafter"/>
</dbReference>
<keyword evidence="3" id="KW-0819">tRNA processing</keyword>
<evidence type="ECO:0000256" key="6">
    <source>
        <dbReference type="ARBA" id="ARBA00023002"/>
    </source>
</evidence>
<evidence type="ECO:0000256" key="5">
    <source>
        <dbReference type="ARBA" id="ARBA00022785"/>
    </source>
</evidence>
<dbReference type="Pfam" id="PF08331">
    <property type="entry name" value="QueG_DUF1730"/>
    <property type="match status" value="1"/>
</dbReference>
<dbReference type="GO" id="GO:0051539">
    <property type="term" value="F:4 iron, 4 sulfur cluster binding"/>
    <property type="evidence" value="ECO:0007669"/>
    <property type="project" value="UniProtKB-KW"/>
</dbReference>
<dbReference type="InterPro" id="IPR004453">
    <property type="entry name" value="QueG"/>
</dbReference>
<dbReference type="NCBIfam" id="TIGR00276">
    <property type="entry name" value="tRNA epoxyqueuosine(34) reductase QueG"/>
    <property type="match status" value="1"/>
</dbReference>
<evidence type="ECO:0000313" key="11">
    <source>
        <dbReference type="Proteomes" id="UP000178485"/>
    </source>
</evidence>
<protein>
    <submittedName>
        <fullName evidence="10">Epoxyqueuosine reductase</fullName>
    </submittedName>
</protein>
<keyword evidence="6" id="KW-0560">Oxidoreductase</keyword>
<evidence type="ECO:0000259" key="9">
    <source>
        <dbReference type="PROSITE" id="PS51379"/>
    </source>
</evidence>
<keyword evidence="4" id="KW-0479">Metal-binding</keyword>
<dbReference type="InterPro" id="IPR013542">
    <property type="entry name" value="QueG_DUF1730"/>
</dbReference>
<keyword evidence="7" id="KW-0408">Iron</keyword>
<proteinExistence type="predicted"/>
<dbReference type="Pfam" id="PF13484">
    <property type="entry name" value="Fer4_16"/>
    <property type="match status" value="1"/>
</dbReference>
<dbReference type="STRING" id="1642646.ING2E5A_0643"/>
<keyword evidence="11" id="KW-1185">Reference proteome</keyword>
<dbReference type="PANTHER" id="PTHR30002:SF4">
    <property type="entry name" value="EPOXYQUEUOSINE REDUCTASE"/>
    <property type="match status" value="1"/>
</dbReference>
<dbReference type="InterPro" id="IPR017900">
    <property type="entry name" value="4Fe4S_Fe_S_CS"/>
</dbReference>
<name>A0A1G4G4R3_9BACT</name>
<dbReference type="Gene3D" id="3.30.70.20">
    <property type="match status" value="1"/>
</dbReference>
<organism evidence="10 11">
    <name type="scientific">Petrimonas mucosa</name>
    <dbReference type="NCBI Taxonomy" id="1642646"/>
    <lineage>
        <taxon>Bacteria</taxon>
        <taxon>Pseudomonadati</taxon>
        <taxon>Bacteroidota</taxon>
        <taxon>Bacteroidia</taxon>
        <taxon>Bacteroidales</taxon>
        <taxon>Dysgonomonadaceae</taxon>
        <taxon>Petrimonas</taxon>
    </lineage>
</organism>
<evidence type="ECO:0000256" key="1">
    <source>
        <dbReference type="ARBA" id="ARBA00022485"/>
    </source>
</evidence>
<gene>
    <name evidence="10" type="primary">queG</name>
    <name evidence="10" type="ORF">ING2E5A_0643</name>
</gene>
<sequence length="311" mass="35530">MTFSEEIKAYARSLGFDACGICRAEESGEEARYMAWLSEECHAGMSYLERNIEKRLDPRLLVDGAKSIISVALNYFPHRFRHEDAPRFAYYAYGEDYHDVVKKKLSRLLEFIQGRSPGVSGRYFSDSAPVLERFWAARAGLGFVGKNTLLIIPGKGSYFFLGELIVDLELDYDSPLSQHCGKCRRCLDACPTGAIEKPKWVNARKCISYQTIENKGEISPEIIPRMSNNLYGCDICQLVCPWNRYARPHTTPEFHPSEQFLSLDYESLQEMDEDTYRKIFSKSAVKRAKFSGLKRNLEAWKCSRESGGEIS</sequence>
<evidence type="ECO:0000256" key="3">
    <source>
        <dbReference type="ARBA" id="ARBA00022694"/>
    </source>
</evidence>
<feature type="domain" description="4Fe-4S ferredoxin-type" evidence="9">
    <location>
        <begin position="168"/>
        <end position="200"/>
    </location>
</feature>
<evidence type="ECO:0000313" key="10">
    <source>
        <dbReference type="EMBL" id="SCM55933.1"/>
    </source>
</evidence>
<dbReference type="Proteomes" id="UP000178485">
    <property type="component" value="Chromosome i"/>
</dbReference>
<dbReference type="PROSITE" id="PS51379">
    <property type="entry name" value="4FE4S_FER_2"/>
    <property type="match status" value="1"/>
</dbReference>
<dbReference type="EMBL" id="LT608328">
    <property type="protein sequence ID" value="SCM55933.1"/>
    <property type="molecule type" value="Genomic_DNA"/>
</dbReference>
<keyword evidence="1" id="KW-0004">4Fe-4S</keyword>
<keyword evidence="2" id="KW-0963">Cytoplasm</keyword>
<evidence type="ECO:0000256" key="2">
    <source>
        <dbReference type="ARBA" id="ARBA00022490"/>
    </source>
</evidence>
<keyword evidence="8" id="KW-0411">Iron-sulfur</keyword>
<keyword evidence="5" id="KW-0671">Queuosine biosynthesis</keyword>
<accession>A0A1G4G4R3</accession>
<dbReference type="GO" id="GO:0046872">
    <property type="term" value="F:metal ion binding"/>
    <property type="evidence" value="ECO:0007669"/>
    <property type="project" value="UniProtKB-KW"/>
</dbReference>
<reference evidence="10 11" key="1">
    <citation type="submission" date="2016-08" db="EMBL/GenBank/DDBJ databases">
        <authorList>
            <person name="Seilhamer J.J."/>
        </authorList>
    </citation>
    <scope>NUCLEOTIDE SEQUENCE [LARGE SCALE GENOMIC DNA]</scope>
    <source>
        <strain evidence="10">ING2-E5A</strain>
    </source>
</reference>